<dbReference type="Pfam" id="PF00440">
    <property type="entry name" value="TetR_N"/>
    <property type="match status" value="1"/>
</dbReference>
<dbReference type="Pfam" id="PF02909">
    <property type="entry name" value="TetR_C_1"/>
    <property type="match status" value="1"/>
</dbReference>
<dbReference type="InterPro" id="IPR001647">
    <property type="entry name" value="HTH_TetR"/>
</dbReference>
<keyword evidence="3" id="KW-0804">Transcription</keyword>
<feature type="domain" description="HTH tetR-type" evidence="5">
    <location>
        <begin position="29"/>
        <end position="89"/>
    </location>
</feature>
<comment type="caution">
    <text evidence="6">The sequence shown here is derived from an EMBL/GenBank/DDBJ whole genome shotgun (WGS) entry which is preliminary data.</text>
</comment>
<dbReference type="Gene3D" id="1.10.10.60">
    <property type="entry name" value="Homeodomain-like"/>
    <property type="match status" value="1"/>
</dbReference>
<keyword evidence="7" id="KW-1185">Reference proteome</keyword>
<evidence type="ECO:0000259" key="5">
    <source>
        <dbReference type="PROSITE" id="PS50977"/>
    </source>
</evidence>
<proteinExistence type="predicted"/>
<dbReference type="GO" id="GO:0000976">
    <property type="term" value="F:transcription cis-regulatory region binding"/>
    <property type="evidence" value="ECO:0007669"/>
    <property type="project" value="TreeGrafter"/>
</dbReference>
<dbReference type="InterPro" id="IPR050109">
    <property type="entry name" value="HTH-type_TetR-like_transc_reg"/>
</dbReference>
<dbReference type="InterPro" id="IPR004111">
    <property type="entry name" value="Repressor_TetR_C"/>
</dbReference>
<evidence type="ECO:0000256" key="3">
    <source>
        <dbReference type="ARBA" id="ARBA00023163"/>
    </source>
</evidence>
<evidence type="ECO:0000256" key="2">
    <source>
        <dbReference type="ARBA" id="ARBA00023125"/>
    </source>
</evidence>
<dbReference type="GO" id="GO:0003700">
    <property type="term" value="F:DNA-binding transcription factor activity"/>
    <property type="evidence" value="ECO:0007669"/>
    <property type="project" value="TreeGrafter"/>
</dbReference>
<accession>A0A918YUT1</accession>
<evidence type="ECO:0000256" key="1">
    <source>
        <dbReference type="ARBA" id="ARBA00023015"/>
    </source>
</evidence>
<dbReference type="Gene3D" id="1.10.357.10">
    <property type="entry name" value="Tetracycline Repressor, domain 2"/>
    <property type="match status" value="1"/>
</dbReference>
<keyword evidence="2 4" id="KW-0238">DNA-binding</keyword>
<reference evidence="6" key="2">
    <citation type="submission" date="2020-09" db="EMBL/GenBank/DDBJ databases">
        <authorList>
            <person name="Sun Q."/>
            <person name="Ohkuma M."/>
        </authorList>
    </citation>
    <scope>NUCLEOTIDE SEQUENCE</scope>
    <source>
        <strain evidence="6">JCM 4714</strain>
    </source>
</reference>
<dbReference type="PANTHER" id="PTHR30055">
    <property type="entry name" value="HTH-TYPE TRANSCRIPTIONAL REGULATOR RUTR"/>
    <property type="match status" value="1"/>
</dbReference>
<reference evidence="6" key="1">
    <citation type="journal article" date="2014" name="Int. J. Syst. Evol. Microbiol.">
        <title>Complete genome sequence of Corynebacterium casei LMG S-19264T (=DSM 44701T), isolated from a smear-ripened cheese.</title>
        <authorList>
            <consortium name="US DOE Joint Genome Institute (JGI-PGF)"/>
            <person name="Walter F."/>
            <person name="Albersmeier A."/>
            <person name="Kalinowski J."/>
            <person name="Ruckert C."/>
        </authorList>
    </citation>
    <scope>NUCLEOTIDE SEQUENCE</scope>
    <source>
        <strain evidence="6">JCM 4714</strain>
    </source>
</reference>
<dbReference type="InterPro" id="IPR009057">
    <property type="entry name" value="Homeodomain-like_sf"/>
</dbReference>
<organism evidence="6 7">
    <name type="scientific">Streptomyces alanosinicus</name>
    <dbReference type="NCBI Taxonomy" id="68171"/>
    <lineage>
        <taxon>Bacteria</taxon>
        <taxon>Bacillati</taxon>
        <taxon>Actinomycetota</taxon>
        <taxon>Actinomycetes</taxon>
        <taxon>Kitasatosporales</taxon>
        <taxon>Streptomycetaceae</taxon>
        <taxon>Streptomyces</taxon>
    </lineage>
</organism>
<protein>
    <submittedName>
        <fullName evidence="6">TetR family transcriptional regulator</fullName>
    </submittedName>
</protein>
<evidence type="ECO:0000313" key="6">
    <source>
        <dbReference type="EMBL" id="GHE16185.1"/>
    </source>
</evidence>
<sequence length="252" mass="27391">MNGGESTGLPSSIGVLWDLRERGQRGRTGLSTARIVAAAIEFADENGLGALSMARVAERLEFATMSLYRHVSSKDELQSLMVDMAYGSPPEIGSGDGDWRAGLEQWARAFLTVFREHPWMLQIPVGGPPLEPGQLSWLERGLRTLGRTGLTPDEKLSAMLLMVGFVRNNAQLSTGLASQGKSEAELMANYGRAMDKFVDAESFPAVRELIDAGTFEATTDDFGFGLQRVLDGIEVLIRERAGETPLDRGRAS</sequence>
<feature type="DNA-binding region" description="H-T-H motif" evidence="4">
    <location>
        <begin position="52"/>
        <end position="71"/>
    </location>
</feature>
<dbReference type="SUPFAM" id="SSF46689">
    <property type="entry name" value="Homeodomain-like"/>
    <property type="match status" value="1"/>
</dbReference>
<gene>
    <name evidence="6" type="ORF">GCM10010339_93230</name>
</gene>
<dbReference type="SUPFAM" id="SSF48498">
    <property type="entry name" value="Tetracyclin repressor-like, C-terminal domain"/>
    <property type="match status" value="1"/>
</dbReference>
<dbReference type="PANTHER" id="PTHR30055:SF151">
    <property type="entry name" value="TRANSCRIPTIONAL REGULATORY PROTEIN"/>
    <property type="match status" value="1"/>
</dbReference>
<evidence type="ECO:0000313" key="7">
    <source>
        <dbReference type="Proteomes" id="UP000655443"/>
    </source>
</evidence>
<dbReference type="GO" id="GO:0045892">
    <property type="term" value="P:negative regulation of DNA-templated transcription"/>
    <property type="evidence" value="ECO:0007669"/>
    <property type="project" value="InterPro"/>
</dbReference>
<evidence type="ECO:0000256" key="4">
    <source>
        <dbReference type="PROSITE-ProRule" id="PRU00335"/>
    </source>
</evidence>
<dbReference type="AlphaFoldDB" id="A0A918YUT1"/>
<dbReference type="EMBL" id="BMVG01000079">
    <property type="protein sequence ID" value="GHE16185.1"/>
    <property type="molecule type" value="Genomic_DNA"/>
</dbReference>
<dbReference type="Proteomes" id="UP000655443">
    <property type="component" value="Unassembled WGS sequence"/>
</dbReference>
<name>A0A918YUT1_9ACTN</name>
<keyword evidence="1" id="KW-0805">Transcription regulation</keyword>
<dbReference type="InterPro" id="IPR036271">
    <property type="entry name" value="Tet_transcr_reg_TetR-rel_C_sf"/>
</dbReference>
<dbReference type="PROSITE" id="PS50977">
    <property type="entry name" value="HTH_TETR_2"/>
    <property type="match status" value="1"/>
</dbReference>